<keyword evidence="3" id="KW-0863">Zinc-finger</keyword>
<evidence type="ECO:0000256" key="1">
    <source>
        <dbReference type="ARBA" id="ARBA00004123"/>
    </source>
</evidence>
<dbReference type="InterPro" id="IPR025525">
    <property type="entry name" value="hAT-like_transposase_RNase-H"/>
</dbReference>
<organism evidence="8 9">
    <name type="scientific">Phytophthora infestans</name>
    <name type="common">Potato late blight agent</name>
    <name type="synonym">Botrytis infestans</name>
    <dbReference type="NCBI Taxonomy" id="4787"/>
    <lineage>
        <taxon>Eukaryota</taxon>
        <taxon>Sar</taxon>
        <taxon>Stramenopiles</taxon>
        <taxon>Oomycota</taxon>
        <taxon>Peronosporomycetes</taxon>
        <taxon>Peronosporales</taxon>
        <taxon>Peronosporaceae</taxon>
        <taxon>Phytophthora</taxon>
    </lineage>
</organism>
<accession>A0A833RYB7</accession>
<dbReference type="Proteomes" id="UP000602510">
    <property type="component" value="Unassembled WGS sequence"/>
</dbReference>
<evidence type="ECO:0000256" key="5">
    <source>
        <dbReference type="ARBA" id="ARBA00023125"/>
    </source>
</evidence>
<dbReference type="GO" id="GO:0008270">
    <property type="term" value="F:zinc ion binding"/>
    <property type="evidence" value="ECO:0007669"/>
    <property type="project" value="UniProtKB-KW"/>
</dbReference>
<keyword evidence="2" id="KW-0479">Metal-binding</keyword>
<dbReference type="AlphaFoldDB" id="A0A833RYB7"/>
<dbReference type="InterPro" id="IPR052035">
    <property type="entry name" value="ZnF_BED_domain_contain"/>
</dbReference>
<reference evidence="8" key="1">
    <citation type="submission" date="2020-04" db="EMBL/GenBank/DDBJ databases">
        <title>Hybrid Assembly of Korean Phytophthora infestans isolates.</title>
        <authorList>
            <person name="Prokchorchik M."/>
            <person name="Lee Y."/>
            <person name="Seo J."/>
            <person name="Cho J.-H."/>
            <person name="Park Y.-E."/>
            <person name="Jang D.-C."/>
            <person name="Im J.-S."/>
            <person name="Choi J.-G."/>
            <person name="Park H.-J."/>
            <person name="Lee G.-B."/>
            <person name="Lee Y.-G."/>
            <person name="Hong S.-Y."/>
            <person name="Cho K."/>
            <person name="Sohn K.H."/>
        </authorList>
    </citation>
    <scope>NUCLEOTIDE SEQUENCE</scope>
    <source>
        <strain evidence="8">KR_1_A1</strain>
    </source>
</reference>
<dbReference type="GO" id="GO:0005634">
    <property type="term" value="C:nucleus"/>
    <property type="evidence" value="ECO:0007669"/>
    <property type="project" value="UniProtKB-SubCell"/>
</dbReference>
<dbReference type="GO" id="GO:0003677">
    <property type="term" value="F:DNA binding"/>
    <property type="evidence" value="ECO:0007669"/>
    <property type="project" value="UniProtKB-KW"/>
</dbReference>
<sequence>MVITVNFIDINWEMRSVIIAFKRVQYPHTGKRLAEHFIRAVKDMDSGILSSIWTVTVDNAANNTAMVGMINSKLPSEIARLARAAFEENLPVSLPSPLDTSSQQVVQLSCTAHVLQLAVKEGLAKCPLQVCADMLHEFITPKLDVVTRWNSTWIMLDSLLRMKLPLNELLQRIELKEPPYTGFTIRPGDSLIKEITEESWAAVNTLYTFLEPIKEATDMSSASTYPTFGILLLTNHVIKFHAAETIEKSQDEHTKKFADAVKRKLDNYAPKLDKREARIATILDPRAKQHLDVLVKNVASVKQEVIDEFNQHYRAAFQAQQQSNRGPPSAQKKRANHYVNFLRAAPTRLLVPVLLGLLKKVSMPVPTTALSLVKRLETEMRRAATMIPLLRSSIDG</sequence>
<evidence type="ECO:0000259" key="7">
    <source>
        <dbReference type="Pfam" id="PF14372"/>
    </source>
</evidence>
<comment type="caution">
    <text evidence="8">The sequence shown here is derived from an EMBL/GenBank/DDBJ whole genome shotgun (WGS) entry which is preliminary data.</text>
</comment>
<evidence type="ECO:0000256" key="3">
    <source>
        <dbReference type="ARBA" id="ARBA00022771"/>
    </source>
</evidence>
<proteinExistence type="predicted"/>
<keyword evidence="9" id="KW-1185">Reference proteome</keyword>
<protein>
    <recommendedName>
        <fullName evidence="7">hAT-like transposase RNase-H fold domain-containing protein</fullName>
    </recommendedName>
</protein>
<comment type="subcellular location">
    <subcellularLocation>
        <location evidence="1">Nucleus</location>
    </subcellularLocation>
</comment>
<keyword evidence="6" id="KW-0539">Nucleus</keyword>
<dbReference type="EMBL" id="WSZM01001040">
    <property type="protein sequence ID" value="KAF4028531.1"/>
    <property type="molecule type" value="Genomic_DNA"/>
</dbReference>
<gene>
    <name evidence="8" type="ORF">GN244_ATG19800</name>
</gene>
<feature type="domain" description="hAT-like transposase RNase-H fold" evidence="7">
    <location>
        <begin position="221"/>
        <end position="315"/>
    </location>
</feature>
<evidence type="ECO:0000313" key="9">
    <source>
        <dbReference type="Proteomes" id="UP000602510"/>
    </source>
</evidence>
<dbReference type="PANTHER" id="PTHR46481:SF10">
    <property type="entry name" value="ZINC FINGER BED DOMAIN-CONTAINING PROTEIN 39"/>
    <property type="match status" value="1"/>
</dbReference>
<evidence type="ECO:0000256" key="2">
    <source>
        <dbReference type="ARBA" id="ARBA00022723"/>
    </source>
</evidence>
<name>A0A833RYB7_PHYIN</name>
<dbReference type="Pfam" id="PF14372">
    <property type="entry name" value="hAT-like_RNase-H"/>
    <property type="match status" value="1"/>
</dbReference>
<keyword evidence="4" id="KW-0862">Zinc</keyword>
<evidence type="ECO:0000256" key="4">
    <source>
        <dbReference type="ARBA" id="ARBA00022833"/>
    </source>
</evidence>
<dbReference type="PANTHER" id="PTHR46481">
    <property type="entry name" value="ZINC FINGER BED DOMAIN-CONTAINING PROTEIN 4"/>
    <property type="match status" value="1"/>
</dbReference>
<evidence type="ECO:0000256" key="6">
    <source>
        <dbReference type="ARBA" id="ARBA00023242"/>
    </source>
</evidence>
<evidence type="ECO:0000313" key="8">
    <source>
        <dbReference type="EMBL" id="KAF4028531.1"/>
    </source>
</evidence>
<dbReference type="SUPFAM" id="SSF53098">
    <property type="entry name" value="Ribonuclease H-like"/>
    <property type="match status" value="1"/>
</dbReference>
<dbReference type="InterPro" id="IPR012337">
    <property type="entry name" value="RNaseH-like_sf"/>
</dbReference>
<keyword evidence="5" id="KW-0238">DNA-binding</keyword>